<dbReference type="Proteomes" id="UP000095280">
    <property type="component" value="Unplaced"/>
</dbReference>
<dbReference type="InterPro" id="IPR036084">
    <property type="entry name" value="Ser_inhib-like_sf"/>
</dbReference>
<protein>
    <submittedName>
        <fullName evidence="2">NTR domain-containing protein</fullName>
    </submittedName>
</protein>
<dbReference type="SUPFAM" id="SSF57567">
    <property type="entry name" value="Serine protease inhibitors"/>
    <property type="match status" value="1"/>
</dbReference>
<dbReference type="AlphaFoldDB" id="A0A1I8FLM2"/>
<organism evidence="1 2">
    <name type="scientific">Macrostomum lignano</name>
    <dbReference type="NCBI Taxonomy" id="282301"/>
    <lineage>
        <taxon>Eukaryota</taxon>
        <taxon>Metazoa</taxon>
        <taxon>Spiralia</taxon>
        <taxon>Lophotrochozoa</taxon>
        <taxon>Platyhelminthes</taxon>
        <taxon>Rhabditophora</taxon>
        <taxon>Macrostomorpha</taxon>
        <taxon>Macrostomida</taxon>
        <taxon>Macrostomidae</taxon>
        <taxon>Macrostomum</taxon>
    </lineage>
</organism>
<dbReference type="Gene3D" id="2.10.25.10">
    <property type="entry name" value="Laminin"/>
    <property type="match status" value="1"/>
</dbReference>
<dbReference type="CDD" id="cd19941">
    <property type="entry name" value="TIL"/>
    <property type="match status" value="1"/>
</dbReference>
<sequence length="339" mass="37242">ERPAEVGAPVPTRADKRCEDFLLRRRPGAGAQALQLLVGFDGDWSATYWLSGKYLTSGKLEVWRATATDTRAEDEVGSWLSEAGCRPVKRKLRCLSSAAKREAVQPVAVGKKILCASFYLQSRRCARHHKPAVLEHRSGCPIKCGPNEHFTSRASPCPATCGSHFFGTPKKCFHLPAPKAVAGKRGFVLDSSNRCVPPKEWRVPEQTVLDRNASGKSLPKQAPDRVQVIHAVQKSNNKIDSLSAAVRTGKACPSIAKTKLAARAITGKGVRTGKRIVQYREETHHGKHRCLRRVTPRLKVLSAAPNCVKHTELVRVTKGVQSRAEKCTQVQANKPDDKL</sequence>
<evidence type="ECO:0000313" key="2">
    <source>
        <dbReference type="WBParaSite" id="maker-unitig_39364-snap-gene-0.1-mRNA-1"/>
    </source>
</evidence>
<name>A0A1I8FLM2_9PLAT</name>
<reference evidence="2" key="1">
    <citation type="submission" date="2016-11" db="UniProtKB">
        <authorList>
            <consortium name="WormBaseParasite"/>
        </authorList>
    </citation>
    <scope>IDENTIFICATION</scope>
</reference>
<accession>A0A1I8FLM2</accession>
<proteinExistence type="predicted"/>
<dbReference type="WBParaSite" id="maker-unitig_39364-snap-gene-0.1-mRNA-1">
    <property type="protein sequence ID" value="maker-unitig_39364-snap-gene-0.1-mRNA-1"/>
    <property type="gene ID" value="maker-unitig_39364-snap-gene-0.1"/>
</dbReference>
<keyword evidence="1" id="KW-1185">Reference proteome</keyword>
<evidence type="ECO:0000313" key="1">
    <source>
        <dbReference type="Proteomes" id="UP000095280"/>
    </source>
</evidence>